<protein>
    <submittedName>
        <fullName evidence="1">Uncharacterized protein</fullName>
    </submittedName>
</protein>
<dbReference type="AlphaFoldDB" id="A0A0A9H0N5"/>
<sequence>MRFHRPSLVYSALASAPDSTPAVGVAVPRETPPTAVGVPAPSSSATASLSVVGVAVTQVTPPAAVVDPVISSSTAASPSPTTTTSSTPAAGVAVTQVTPPAAMVDPVISSSTTATTSSTPAAGVVVPQATPPAARAARALSPSSTAVMPMPSGSLNPAALNSSSAAAVGMAVPSETPPMAVVTPRTSARDAFIAKLVRHTANLLPVPTINKRRVKTMPPRQTPRRSRRLTGAQVEFKPDDLERRSKKQAMRSLQIIEEQDGIDQQAQDDYSKLFGHPLSDLHLQALAALFKWSIPEDLDHDSGDTVAA</sequence>
<name>A0A0A9H0N5_ARUDO</name>
<proteinExistence type="predicted"/>
<reference evidence="1" key="2">
    <citation type="journal article" date="2015" name="Data Brief">
        <title>Shoot transcriptome of the giant reed, Arundo donax.</title>
        <authorList>
            <person name="Barrero R.A."/>
            <person name="Guerrero F.D."/>
            <person name="Moolhuijzen P."/>
            <person name="Goolsby J.A."/>
            <person name="Tidwell J."/>
            <person name="Bellgard S.E."/>
            <person name="Bellgard M.I."/>
        </authorList>
    </citation>
    <scope>NUCLEOTIDE SEQUENCE</scope>
    <source>
        <tissue evidence="1">Shoot tissue taken approximately 20 cm above the soil surface</tissue>
    </source>
</reference>
<dbReference type="EMBL" id="GBRH01167111">
    <property type="protein sequence ID" value="JAE30785.1"/>
    <property type="molecule type" value="Transcribed_RNA"/>
</dbReference>
<reference evidence="1" key="1">
    <citation type="submission" date="2014-09" db="EMBL/GenBank/DDBJ databases">
        <authorList>
            <person name="Magalhaes I.L.F."/>
            <person name="Oliveira U."/>
            <person name="Santos F.R."/>
            <person name="Vidigal T.H.D.A."/>
            <person name="Brescovit A.D."/>
            <person name="Santos A.J."/>
        </authorList>
    </citation>
    <scope>NUCLEOTIDE SEQUENCE</scope>
    <source>
        <tissue evidence="1">Shoot tissue taken approximately 20 cm above the soil surface</tissue>
    </source>
</reference>
<organism evidence="1">
    <name type="scientific">Arundo donax</name>
    <name type="common">Giant reed</name>
    <name type="synonym">Donax arundinaceus</name>
    <dbReference type="NCBI Taxonomy" id="35708"/>
    <lineage>
        <taxon>Eukaryota</taxon>
        <taxon>Viridiplantae</taxon>
        <taxon>Streptophyta</taxon>
        <taxon>Embryophyta</taxon>
        <taxon>Tracheophyta</taxon>
        <taxon>Spermatophyta</taxon>
        <taxon>Magnoliopsida</taxon>
        <taxon>Liliopsida</taxon>
        <taxon>Poales</taxon>
        <taxon>Poaceae</taxon>
        <taxon>PACMAD clade</taxon>
        <taxon>Arundinoideae</taxon>
        <taxon>Arundineae</taxon>
        <taxon>Arundo</taxon>
    </lineage>
</organism>
<accession>A0A0A9H0N5</accession>
<evidence type="ECO:0000313" key="1">
    <source>
        <dbReference type="EMBL" id="JAE30785.1"/>
    </source>
</evidence>